<comment type="similarity">
    <text evidence="2">Belongs to the FliP/MopC/SpaP family.</text>
</comment>
<evidence type="ECO:0000256" key="1">
    <source>
        <dbReference type="ARBA" id="ARBA00004651"/>
    </source>
</evidence>
<keyword evidence="5 7" id="KW-1133">Transmembrane helix</keyword>
<accession>A0A2T1HRG6</accession>
<reference evidence="9" key="1">
    <citation type="submission" date="2018-03" db="EMBL/GenBank/DDBJ databases">
        <authorList>
            <person name="Sun L."/>
            <person name="Liu H."/>
            <person name="Chen W."/>
            <person name="Huang K."/>
            <person name="Liu W."/>
            <person name="Gao X."/>
        </authorList>
    </citation>
    <scope>NUCLEOTIDE SEQUENCE [LARGE SCALE GENOMIC DNA]</scope>
    <source>
        <strain evidence="9">SH9</strain>
    </source>
</reference>
<evidence type="ECO:0000256" key="6">
    <source>
        <dbReference type="ARBA" id="ARBA00023136"/>
    </source>
</evidence>
<name>A0A2T1HRG6_9HYPH</name>
<feature type="transmembrane region" description="Helical" evidence="7">
    <location>
        <begin position="155"/>
        <end position="173"/>
    </location>
</feature>
<sequence length="212" mass="22744">MNSVQQLLPLAGVVALLGFLPFVAVVATSFTKISVILLIVRNALGIQQTPPNIVIYTMAIVLSGLVMGPVIEATVDRVATSRFRAESFQDTLLIIRDASEPLKQFMSRLSTESSRQLVTAAAAAGTKATPDKSGLMVLMAAFLLDELTRAFQVGLLLYMPFLAVDIIVSAVLVTAGLQMMSATVVSTPLKILLFVVIEGWTRLFQNLVASYG</sequence>
<dbReference type="OrthoDB" id="9805111at2"/>
<gene>
    <name evidence="8" type="primary">ssaR</name>
    <name evidence="8" type="synonym">yscR</name>
    <name evidence="8" type="ORF">SLNSH_14665</name>
</gene>
<protein>
    <submittedName>
        <fullName evidence="8">EscR/YscR/HrcR family type III secretion system export apparatus protein</fullName>
    </submittedName>
</protein>
<dbReference type="AlphaFoldDB" id="A0A2T1HRG6"/>
<dbReference type="Proteomes" id="UP000239772">
    <property type="component" value="Unassembled WGS sequence"/>
</dbReference>
<keyword evidence="3" id="KW-1003">Cell membrane</keyword>
<dbReference type="GO" id="GO:0009306">
    <property type="term" value="P:protein secretion"/>
    <property type="evidence" value="ECO:0007669"/>
    <property type="project" value="InterPro"/>
</dbReference>
<evidence type="ECO:0000313" key="9">
    <source>
        <dbReference type="Proteomes" id="UP000239772"/>
    </source>
</evidence>
<feature type="transmembrane region" description="Helical" evidence="7">
    <location>
        <begin position="7"/>
        <end position="33"/>
    </location>
</feature>
<dbReference type="PANTHER" id="PTHR30587:SF2">
    <property type="entry name" value="SURFACE PRESENTATION OF ANTIGENS PROTEIN SPAP"/>
    <property type="match status" value="1"/>
</dbReference>
<proteinExistence type="inferred from homology"/>
<keyword evidence="9" id="KW-1185">Reference proteome</keyword>
<dbReference type="GO" id="GO:0005886">
    <property type="term" value="C:plasma membrane"/>
    <property type="evidence" value="ECO:0007669"/>
    <property type="project" value="UniProtKB-SubCell"/>
</dbReference>
<dbReference type="PANTHER" id="PTHR30587">
    <property type="entry name" value="FLAGELLAR BIOSYNTHETIC PROTEIN FLIP"/>
    <property type="match status" value="1"/>
</dbReference>
<dbReference type="Pfam" id="PF00813">
    <property type="entry name" value="FliP"/>
    <property type="match status" value="1"/>
</dbReference>
<evidence type="ECO:0000256" key="7">
    <source>
        <dbReference type="SAM" id="Phobius"/>
    </source>
</evidence>
<evidence type="ECO:0000313" key="8">
    <source>
        <dbReference type="EMBL" id="PSC04233.1"/>
    </source>
</evidence>
<dbReference type="RefSeq" id="WP_106337759.1">
    <property type="nucleotide sequence ID" value="NZ_PVZS01000015.1"/>
</dbReference>
<evidence type="ECO:0000256" key="5">
    <source>
        <dbReference type="ARBA" id="ARBA00022989"/>
    </source>
</evidence>
<comment type="caution">
    <text evidence="8">The sequence shown here is derived from an EMBL/GenBank/DDBJ whole genome shotgun (WGS) entry which is preliminary data.</text>
</comment>
<organism evidence="8 9">
    <name type="scientific">Alsobacter soli</name>
    <dbReference type="NCBI Taxonomy" id="2109933"/>
    <lineage>
        <taxon>Bacteria</taxon>
        <taxon>Pseudomonadati</taxon>
        <taxon>Pseudomonadota</taxon>
        <taxon>Alphaproteobacteria</taxon>
        <taxon>Hyphomicrobiales</taxon>
        <taxon>Alsobacteraceae</taxon>
        <taxon>Alsobacter</taxon>
    </lineage>
</organism>
<dbReference type="NCBIfam" id="NF009438">
    <property type="entry name" value="PRK12797.1"/>
    <property type="match status" value="1"/>
</dbReference>
<evidence type="ECO:0000256" key="3">
    <source>
        <dbReference type="ARBA" id="ARBA00022475"/>
    </source>
</evidence>
<dbReference type="EMBL" id="PVZS01000015">
    <property type="protein sequence ID" value="PSC04233.1"/>
    <property type="molecule type" value="Genomic_DNA"/>
</dbReference>
<dbReference type="PRINTS" id="PR01302">
    <property type="entry name" value="TYPE3IMPPROT"/>
</dbReference>
<evidence type="ECO:0000256" key="4">
    <source>
        <dbReference type="ARBA" id="ARBA00022692"/>
    </source>
</evidence>
<evidence type="ECO:0000256" key="2">
    <source>
        <dbReference type="ARBA" id="ARBA00006257"/>
    </source>
</evidence>
<keyword evidence="6 7" id="KW-0472">Membrane</keyword>
<feature type="transmembrane region" description="Helical" evidence="7">
    <location>
        <begin position="53"/>
        <end position="75"/>
    </location>
</feature>
<keyword evidence="4 7" id="KW-0812">Transmembrane</keyword>
<feature type="transmembrane region" description="Helical" evidence="7">
    <location>
        <begin position="179"/>
        <end position="197"/>
    </location>
</feature>
<dbReference type="InterPro" id="IPR005838">
    <property type="entry name" value="T3SS_IM_P"/>
</dbReference>
<comment type="subcellular location">
    <subcellularLocation>
        <location evidence="1">Cell membrane</location>
        <topology evidence="1">Multi-pass membrane protein</topology>
    </subcellularLocation>
</comment>